<dbReference type="EMBL" id="BSOW01000028">
    <property type="protein sequence ID" value="GLR89724.1"/>
    <property type="molecule type" value="Genomic_DNA"/>
</dbReference>
<protein>
    <submittedName>
        <fullName evidence="1">Uncharacterized protein</fullName>
    </submittedName>
</protein>
<organism evidence="1 2">
    <name type="scientific">Bradyrhizobium iriomotense</name>
    <dbReference type="NCBI Taxonomy" id="441950"/>
    <lineage>
        <taxon>Bacteria</taxon>
        <taxon>Pseudomonadati</taxon>
        <taxon>Pseudomonadota</taxon>
        <taxon>Alphaproteobacteria</taxon>
        <taxon>Hyphomicrobiales</taxon>
        <taxon>Nitrobacteraceae</taxon>
        <taxon>Bradyrhizobium</taxon>
    </lineage>
</organism>
<reference evidence="2" key="1">
    <citation type="journal article" date="2019" name="Int. J. Syst. Evol. Microbiol.">
        <title>The Global Catalogue of Microorganisms (GCM) 10K type strain sequencing project: providing services to taxonomists for standard genome sequencing and annotation.</title>
        <authorList>
            <consortium name="The Broad Institute Genomics Platform"/>
            <consortium name="The Broad Institute Genome Sequencing Center for Infectious Disease"/>
            <person name="Wu L."/>
            <person name="Ma J."/>
        </authorList>
    </citation>
    <scope>NUCLEOTIDE SEQUENCE [LARGE SCALE GENOMIC DNA]</scope>
    <source>
        <strain evidence="2">NBRC 102520</strain>
    </source>
</reference>
<proteinExistence type="predicted"/>
<evidence type="ECO:0000313" key="2">
    <source>
        <dbReference type="Proteomes" id="UP001156905"/>
    </source>
</evidence>
<accession>A0ABQ6B5L7</accession>
<keyword evidence="2" id="KW-1185">Reference proteome</keyword>
<comment type="caution">
    <text evidence="1">The sequence shown here is derived from an EMBL/GenBank/DDBJ whole genome shotgun (WGS) entry which is preliminary data.</text>
</comment>
<dbReference type="Proteomes" id="UP001156905">
    <property type="component" value="Unassembled WGS sequence"/>
</dbReference>
<gene>
    <name evidence="1" type="ORF">GCM10007857_64380</name>
</gene>
<sequence>MTTSLSRTRTSLTMPPVGCCTFFTFESTTTEPGAIRAPEIGTLEAQPTPLPANTRTTTRPTIRSFLIDWCVFRG</sequence>
<name>A0ABQ6B5L7_9BRAD</name>
<evidence type="ECO:0000313" key="1">
    <source>
        <dbReference type="EMBL" id="GLR89724.1"/>
    </source>
</evidence>